<dbReference type="Proteomes" id="UP001374535">
    <property type="component" value="Chromosome 11"/>
</dbReference>
<dbReference type="PANTHER" id="PTHR10292:SF34">
    <property type="entry name" value="CLATHRIN HEAVY CHAIN 1-RELATED"/>
    <property type="match status" value="1"/>
</dbReference>
<dbReference type="InterPro" id="IPR022365">
    <property type="entry name" value="Clathrin_H-chain_propeller_rpt"/>
</dbReference>
<dbReference type="PANTHER" id="PTHR10292">
    <property type="entry name" value="CLATHRIN HEAVY CHAIN RELATED"/>
    <property type="match status" value="1"/>
</dbReference>
<evidence type="ECO:0000313" key="2">
    <source>
        <dbReference type="Proteomes" id="UP001374535"/>
    </source>
</evidence>
<dbReference type="GO" id="GO:0032051">
    <property type="term" value="F:clathrin light chain binding"/>
    <property type="evidence" value="ECO:0007669"/>
    <property type="project" value="TreeGrafter"/>
</dbReference>
<dbReference type="Pfam" id="PF01394">
    <property type="entry name" value="Clathrin_propel"/>
    <property type="match status" value="1"/>
</dbReference>
<dbReference type="GO" id="GO:0009507">
    <property type="term" value="C:chloroplast"/>
    <property type="evidence" value="ECO:0007669"/>
    <property type="project" value="TreeGrafter"/>
</dbReference>
<accession>A0AAQ3MJD8</accession>
<sequence>MRIRELKEEEIFKLFMVSIPKRSGGNFLIYPSRFSCSVHPSYTIPPVSPGSLRCIRSQSLGSVGINQQFMAFTHVTMESDKYICIRETAPQNSVVNIDTSTPMQPLRRPITADSALMNHSSYSCSERRKSVNDLELDMIELWRPPQQEDAVAASRDVELSLGRLYVIGQLKLDLELGRLRHGPTWLGQAWANLN</sequence>
<name>A0AAQ3MJD8_VIGMU</name>
<keyword evidence="2" id="KW-1185">Reference proteome</keyword>
<dbReference type="SUPFAM" id="SSF50989">
    <property type="entry name" value="Clathrin heavy-chain terminal domain"/>
    <property type="match status" value="1"/>
</dbReference>
<dbReference type="Gene3D" id="2.130.10.110">
    <property type="entry name" value="Clathrin heavy-chain terminal domain"/>
    <property type="match status" value="1"/>
</dbReference>
<dbReference type="EMBL" id="CP144690">
    <property type="protein sequence ID" value="WVY92000.1"/>
    <property type="molecule type" value="Genomic_DNA"/>
</dbReference>
<organism evidence="1 2">
    <name type="scientific">Vigna mungo</name>
    <name type="common">Black gram</name>
    <name type="synonym">Phaseolus mungo</name>
    <dbReference type="NCBI Taxonomy" id="3915"/>
    <lineage>
        <taxon>Eukaryota</taxon>
        <taxon>Viridiplantae</taxon>
        <taxon>Streptophyta</taxon>
        <taxon>Embryophyta</taxon>
        <taxon>Tracheophyta</taxon>
        <taxon>Spermatophyta</taxon>
        <taxon>Magnoliopsida</taxon>
        <taxon>eudicotyledons</taxon>
        <taxon>Gunneridae</taxon>
        <taxon>Pentapetalae</taxon>
        <taxon>rosids</taxon>
        <taxon>fabids</taxon>
        <taxon>Fabales</taxon>
        <taxon>Fabaceae</taxon>
        <taxon>Papilionoideae</taxon>
        <taxon>50 kb inversion clade</taxon>
        <taxon>NPAAA clade</taxon>
        <taxon>indigoferoid/millettioid clade</taxon>
        <taxon>Phaseoleae</taxon>
        <taxon>Vigna</taxon>
    </lineage>
</organism>
<gene>
    <name evidence="1" type="ORF">V8G54_037514</name>
</gene>
<dbReference type="GO" id="GO:0006898">
    <property type="term" value="P:receptor-mediated endocytosis"/>
    <property type="evidence" value="ECO:0007669"/>
    <property type="project" value="TreeGrafter"/>
</dbReference>
<dbReference type="InterPro" id="IPR016025">
    <property type="entry name" value="Clathrin_H-chain_N"/>
</dbReference>
<dbReference type="AlphaFoldDB" id="A0AAQ3MJD8"/>
<dbReference type="GO" id="GO:0071439">
    <property type="term" value="C:clathrin complex"/>
    <property type="evidence" value="ECO:0007669"/>
    <property type="project" value="TreeGrafter"/>
</dbReference>
<dbReference type="GO" id="GO:0009506">
    <property type="term" value="C:plasmodesma"/>
    <property type="evidence" value="ECO:0007669"/>
    <property type="project" value="TreeGrafter"/>
</dbReference>
<protein>
    <submittedName>
        <fullName evidence="1">Uncharacterized protein</fullName>
    </submittedName>
</protein>
<reference evidence="1 2" key="1">
    <citation type="journal article" date="2023" name="Life. Sci Alliance">
        <title>Evolutionary insights into 3D genome organization and epigenetic landscape of Vigna mungo.</title>
        <authorList>
            <person name="Junaid A."/>
            <person name="Singh B."/>
            <person name="Bhatia S."/>
        </authorList>
    </citation>
    <scope>NUCLEOTIDE SEQUENCE [LARGE SCALE GENOMIC DNA]</scope>
    <source>
        <strain evidence="1">Urdbean</strain>
    </source>
</reference>
<evidence type="ECO:0000313" key="1">
    <source>
        <dbReference type="EMBL" id="WVY92000.1"/>
    </source>
</evidence>
<proteinExistence type="predicted"/>
<dbReference type="GO" id="GO:0030132">
    <property type="term" value="C:clathrin coat of coated pit"/>
    <property type="evidence" value="ECO:0007669"/>
    <property type="project" value="InterPro"/>
</dbReference>
<dbReference type="GO" id="GO:0005198">
    <property type="term" value="F:structural molecule activity"/>
    <property type="evidence" value="ECO:0007669"/>
    <property type="project" value="InterPro"/>
</dbReference>
<dbReference type="GO" id="GO:0030130">
    <property type="term" value="C:clathrin coat of trans-Golgi network vesicle"/>
    <property type="evidence" value="ECO:0007669"/>
    <property type="project" value="InterPro"/>
</dbReference>
<dbReference type="GO" id="GO:0006886">
    <property type="term" value="P:intracellular protein transport"/>
    <property type="evidence" value="ECO:0007669"/>
    <property type="project" value="InterPro"/>
</dbReference>